<protein>
    <submittedName>
        <fullName evidence="1">Uncharacterized protein</fullName>
    </submittedName>
</protein>
<accession>A0A8X6TXQ7</accession>
<dbReference type="EMBL" id="BMAW01115945">
    <property type="protein sequence ID" value="GFT68364.1"/>
    <property type="molecule type" value="Genomic_DNA"/>
</dbReference>
<evidence type="ECO:0000313" key="2">
    <source>
        <dbReference type="Proteomes" id="UP000887013"/>
    </source>
</evidence>
<dbReference type="Proteomes" id="UP000887013">
    <property type="component" value="Unassembled WGS sequence"/>
</dbReference>
<keyword evidence="2" id="KW-1185">Reference proteome</keyword>
<gene>
    <name evidence="1" type="ORF">NPIL_75171</name>
</gene>
<dbReference type="AlphaFoldDB" id="A0A8X6TXQ7"/>
<organism evidence="1 2">
    <name type="scientific">Nephila pilipes</name>
    <name type="common">Giant wood spider</name>
    <name type="synonym">Nephila maculata</name>
    <dbReference type="NCBI Taxonomy" id="299642"/>
    <lineage>
        <taxon>Eukaryota</taxon>
        <taxon>Metazoa</taxon>
        <taxon>Ecdysozoa</taxon>
        <taxon>Arthropoda</taxon>
        <taxon>Chelicerata</taxon>
        <taxon>Arachnida</taxon>
        <taxon>Araneae</taxon>
        <taxon>Araneomorphae</taxon>
        <taxon>Entelegynae</taxon>
        <taxon>Araneoidea</taxon>
        <taxon>Nephilidae</taxon>
        <taxon>Nephila</taxon>
    </lineage>
</organism>
<comment type="caution">
    <text evidence="1">The sequence shown here is derived from an EMBL/GenBank/DDBJ whole genome shotgun (WGS) entry which is preliminary data.</text>
</comment>
<proteinExistence type="predicted"/>
<evidence type="ECO:0000313" key="1">
    <source>
        <dbReference type="EMBL" id="GFT68364.1"/>
    </source>
</evidence>
<sequence length="82" mass="9268">MVNVVRNKAIIRMEFALEFWIQDLRKKNISLNTKMMRTKELNLHFNFSGDNEKESQPGPSAASDAKEFQAIKGCFDGPSSGC</sequence>
<name>A0A8X6TXQ7_NEPPI</name>
<reference evidence="1" key="1">
    <citation type="submission" date="2020-08" db="EMBL/GenBank/DDBJ databases">
        <title>Multicomponent nature underlies the extraordinary mechanical properties of spider dragline silk.</title>
        <authorList>
            <person name="Kono N."/>
            <person name="Nakamura H."/>
            <person name="Mori M."/>
            <person name="Yoshida Y."/>
            <person name="Ohtoshi R."/>
            <person name="Malay A.D."/>
            <person name="Moran D.A.P."/>
            <person name="Tomita M."/>
            <person name="Numata K."/>
            <person name="Arakawa K."/>
        </authorList>
    </citation>
    <scope>NUCLEOTIDE SEQUENCE</scope>
</reference>